<evidence type="ECO:0000256" key="3">
    <source>
        <dbReference type="ARBA" id="ARBA00022842"/>
    </source>
</evidence>
<feature type="transmembrane region" description="Helical" evidence="4">
    <location>
        <begin position="122"/>
        <end position="140"/>
    </location>
</feature>
<dbReference type="AlphaFoldDB" id="A0A7J5XNJ0"/>
<evidence type="ECO:0000256" key="4">
    <source>
        <dbReference type="SAM" id="Phobius"/>
    </source>
</evidence>
<dbReference type="Pfam" id="PF16212">
    <property type="entry name" value="PhoLip_ATPase_C"/>
    <property type="match status" value="1"/>
</dbReference>
<keyword evidence="2" id="KW-0479">Metal-binding</keyword>
<gene>
    <name evidence="6" type="ORF">F7725_010440</name>
</gene>
<keyword evidence="4" id="KW-1133">Transmembrane helix</keyword>
<keyword evidence="3" id="KW-0460">Magnesium</keyword>
<dbReference type="EMBL" id="JAAKFY010000022">
    <property type="protein sequence ID" value="KAF3838672.1"/>
    <property type="molecule type" value="Genomic_DNA"/>
</dbReference>
<dbReference type="Proteomes" id="UP000518266">
    <property type="component" value="Unassembled WGS sequence"/>
</dbReference>
<keyword evidence="4" id="KW-0472">Membrane</keyword>
<sequence>MGMLVVNEDTLDRTRETLSHHCGVLGDALYKENDFALIIDGTTLKYALTFGVRQYFLDLALSCKAFKYLKNLLLVHGAWNYNRVAKCILYCFYKNIVLYIIEIWFAFVNGFSGQILFERWCIGLYNVIFTALPPLTLGIFERSCRKENMLKYPELYKTSQNAMGFNTKVFWAHCLNGLFHSVILFWIPLKAFQHDTVFGNGRTPDYLLLGNMVYTFVVITVCLKAGLETSSWTMFSHIAIWGSIGLWVVFFIIYSSLWPLIPLAPDMSGEAEMMFSSGVFWTGLVFIPITSLVFDVAYKVVKKVCFKTLVDEVQELEALSKDPGAVVHGKSLTERAQLLKNVFKKSTVSLYRSDSMQQNLLHGYAFSQDENGVVSQSEVIRAYDTTKERTNDPSSCYNGDIYRGRRVASSTEGVLGIYGQSVFEKGKKK</sequence>
<accession>A0A7J5XNJ0</accession>
<comment type="subcellular location">
    <subcellularLocation>
        <location evidence="1">Membrane</location>
        <topology evidence="1">Multi-pass membrane protein</topology>
    </subcellularLocation>
</comment>
<evidence type="ECO:0000256" key="1">
    <source>
        <dbReference type="ARBA" id="ARBA00004141"/>
    </source>
</evidence>
<feature type="transmembrane region" description="Helical" evidence="4">
    <location>
        <begin position="278"/>
        <end position="298"/>
    </location>
</feature>
<dbReference type="PANTHER" id="PTHR24092:SF221">
    <property type="entry name" value="PHOSPHOLIPID-TRANSPORTING ATPASE IA"/>
    <property type="match status" value="1"/>
</dbReference>
<organism evidence="6 7">
    <name type="scientific">Dissostichus mawsoni</name>
    <name type="common">Antarctic cod</name>
    <dbReference type="NCBI Taxonomy" id="36200"/>
    <lineage>
        <taxon>Eukaryota</taxon>
        <taxon>Metazoa</taxon>
        <taxon>Chordata</taxon>
        <taxon>Craniata</taxon>
        <taxon>Vertebrata</taxon>
        <taxon>Euteleostomi</taxon>
        <taxon>Actinopterygii</taxon>
        <taxon>Neopterygii</taxon>
        <taxon>Teleostei</taxon>
        <taxon>Neoteleostei</taxon>
        <taxon>Acanthomorphata</taxon>
        <taxon>Eupercaria</taxon>
        <taxon>Perciformes</taxon>
        <taxon>Notothenioidei</taxon>
        <taxon>Nototheniidae</taxon>
        <taxon>Dissostichus</taxon>
    </lineage>
</organism>
<dbReference type="InterPro" id="IPR032630">
    <property type="entry name" value="P_typ_ATPase_c"/>
</dbReference>
<keyword evidence="7" id="KW-1185">Reference proteome</keyword>
<dbReference type="GO" id="GO:0140326">
    <property type="term" value="F:ATPase-coupled intramembrane lipid transporter activity"/>
    <property type="evidence" value="ECO:0007669"/>
    <property type="project" value="TreeGrafter"/>
</dbReference>
<evidence type="ECO:0000256" key="2">
    <source>
        <dbReference type="ARBA" id="ARBA00022723"/>
    </source>
</evidence>
<feature type="transmembrane region" description="Helical" evidence="4">
    <location>
        <begin position="207"/>
        <end position="226"/>
    </location>
</feature>
<feature type="domain" description="P-type ATPase C-terminal" evidence="5">
    <location>
        <begin position="64"/>
        <end position="307"/>
    </location>
</feature>
<evidence type="ECO:0000313" key="7">
    <source>
        <dbReference type="Proteomes" id="UP000518266"/>
    </source>
</evidence>
<dbReference type="PANTHER" id="PTHR24092">
    <property type="entry name" value="PROBABLE PHOSPHOLIPID-TRANSPORTING ATPASE"/>
    <property type="match status" value="1"/>
</dbReference>
<name>A0A7J5XNJ0_DISMA</name>
<dbReference type="GO" id="GO:0005802">
    <property type="term" value="C:trans-Golgi network"/>
    <property type="evidence" value="ECO:0007669"/>
    <property type="project" value="TreeGrafter"/>
</dbReference>
<reference evidence="6 7" key="1">
    <citation type="submission" date="2020-03" db="EMBL/GenBank/DDBJ databases">
        <title>Dissostichus mawsoni Genome sequencing and assembly.</title>
        <authorList>
            <person name="Park H."/>
        </authorList>
    </citation>
    <scope>NUCLEOTIDE SEQUENCE [LARGE SCALE GENOMIC DNA]</scope>
    <source>
        <strain evidence="6">DM0001</strain>
        <tissue evidence="6">Muscle</tissue>
    </source>
</reference>
<keyword evidence="4" id="KW-0812">Transmembrane</keyword>
<proteinExistence type="predicted"/>
<dbReference type="GO" id="GO:0045332">
    <property type="term" value="P:phospholipid translocation"/>
    <property type="evidence" value="ECO:0007669"/>
    <property type="project" value="TreeGrafter"/>
</dbReference>
<dbReference type="InterPro" id="IPR023298">
    <property type="entry name" value="ATPase_P-typ_TM_dom_sf"/>
</dbReference>
<dbReference type="OrthoDB" id="377733at2759"/>
<evidence type="ECO:0000259" key="5">
    <source>
        <dbReference type="Pfam" id="PF16212"/>
    </source>
</evidence>
<feature type="transmembrane region" description="Helical" evidence="4">
    <location>
        <begin position="169"/>
        <end position="187"/>
    </location>
</feature>
<comment type="caution">
    <text evidence="6">The sequence shown here is derived from an EMBL/GenBank/DDBJ whole genome shotgun (WGS) entry which is preliminary data.</text>
</comment>
<dbReference type="GO" id="GO:0046872">
    <property type="term" value="F:metal ion binding"/>
    <property type="evidence" value="ECO:0007669"/>
    <property type="project" value="UniProtKB-KW"/>
</dbReference>
<dbReference type="SUPFAM" id="SSF81665">
    <property type="entry name" value="Calcium ATPase, transmembrane domain M"/>
    <property type="match status" value="1"/>
</dbReference>
<feature type="transmembrane region" description="Helical" evidence="4">
    <location>
        <begin position="238"/>
        <end position="258"/>
    </location>
</feature>
<protein>
    <recommendedName>
        <fullName evidence="5">P-type ATPase C-terminal domain-containing protein</fullName>
    </recommendedName>
</protein>
<feature type="transmembrane region" description="Helical" evidence="4">
    <location>
        <begin position="96"/>
        <end position="116"/>
    </location>
</feature>
<dbReference type="GO" id="GO:0005886">
    <property type="term" value="C:plasma membrane"/>
    <property type="evidence" value="ECO:0007669"/>
    <property type="project" value="TreeGrafter"/>
</dbReference>
<evidence type="ECO:0000313" key="6">
    <source>
        <dbReference type="EMBL" id="KAF3838672.1"/>
    </source>
</evidence>